<dbReference type="AlphaFoldDB" id="A0A371D3I7"/>
<dbReference type="InterPro" id="IPR029058">
    <property type="entry name" value="AB_hydrolase_fold"/>
</dbReference>
<evidence type="ECO:0000259" key="5">
    <source>
        <dbReference type="Pfam" id="PF08386"/>
    </source>
</evidence>
<keyword evidence="3" id="KW-0472">Membrane</keyword>
<dbReference type="InterPro" id="IPR051601">
    <property type="entry name" value="Serine_prot/Carboxylest_S33"/>
</dbReference>
<evidence type="ECO:0000259" key="4">
    <source>
        <dbReference type="Pfam" id="PF00561"/>
    </source>
</evidence>
<dbReference type="OrthoDB" id="425534at2759"/>
<reference evidence="6 7" key="1">
    <citation type="journal article" date="2018" name="Biotechnol. Biofuels">
        <title>Integrative visual omics of the white-rot fungus Polyporus brumalis exposes the biotechnological potential of its oxidative enzymes for delignifying raw plant biomass.</title>
        <authorList>
            <person name="Miyauchi S."/>
            <person name="Rancon A."/>
            <person name="Drula E."/>
            <person name="Hage H."/>
            <person name="Chaduli D."/>
            <person name="Favel A."/>
            <person name="Grisel S."/>
            <person name="Henrissat B."/>
            <person name="Herpoel-Gimbert I."/>
            <person name="Ruiz-Duenas F.J."/>
            <person name="Chevret D."/>
            <person name="Hainaut M."/>
            <person name="Lin J."/>
            <person name="Wang M."/>
            <person name="Pangilinan J."/>
            <person name="Lipzen A."/>
            <person name="Lesage-Meessen L."/>
            <person name="Navarro D."/>
            <person name="Riley R."/>
            <person name="Grigoriev I.V."/>
            <person name="Zhou S."/>
            <person name="Raouche S."/>
            <person name="Rosso M.N."/>
        </authorList>
    </citation>
    <scope>NUCLEOTIDE SEQUENCE [LARGE SCALE GENOMIC DNA]</scope>
    <source>
        <strain evidence="6 7">BRFM 1820</strain>
    </source>
</reference>
<feature type="domain" description="AB hydrolase-1" evidence="4">
    <location>
        <begin position="139"/>
        <end position="295"/>
    </location>
</feature>
<dbReference type="SUPFAM" id="SSF53474">
    <property type="entry name" value="alpha/beta-Hydrolases"/>
    <property type="match status" value="1"/>
</dbReference>
<protein>
    <submittedName>
        <fullName evidence="6">Alpha/beta-hydrolase</fullName>
    </submittedName>
</protein>
<accession>A0A371D3I7</accession>
<dbReference type="Proteomes" id="UP000256964">
    <property type="component" value="Unassembled WGS sequence"/>
</dbReference>
<comment type="similarity">
    <text evidence="1">Belongs to the peptidase S33 family.</text>
</comment>
<keyword evidence="3" id="KW-1133">Transmembrane helix</keyword>
<dbReference type="InterPro" id="IPR000073">
    <property type="entry name" value="AB_hydrolase_1"/>
</dbReference>
<keyword evidence="7" id="KW-1185">Reference proteome</keyword>
<feature type="domain" description="Peptidase S33 tripeptidyl aminopeptidase-like C-terminal" evidence="5">
    <location>
        <begin position="469"/>
        <end position="569"/>
    </location>
</feature>
<dbReference type="InterPro" id="IPR013595">
    <property type="entry name" value="Pept_S33_TAP-like_C"/>
</dbReference>
<dbReference type="STRING" id="139420.A0A371D3I7"/>
<name>A0A371D3I7_9APHY</name>
<evidence type="ECO:0000256" key="1">
    <source>
        <dbReference type="ARBA" id="ARBA00010088"/>
    </source>
</evidence>
<evidence type="ECO:0000256" key="2">
    <source>
        <dbReference type="ARBA" id="ARBA00022801"/>
    </source>
</evidence>
<proteinExistence type="inferred from homology"/>
<sequence length="610" mass="66728">MDTLDRKAEEPYEPYAALGLGGPRDTPFVKYKHPRIDNVWALTLTAVLFILLYSAQDVVPVIRLPHDVGSPALPAAEFDWYALETSKEVNWTSCYDGHLCARLLLPLDYLSSDADGPTTAIALRMIPAPSRGTADYRGTVLVNPGGPGGSGTNLVERAGANISRIVGHSFDVLGFDPRGTGASTPRVECFASPGERDIWKTQVGHQFLNASDHTLGIYRAREQVVAAKCEQAIGGELGIARFMSTASVATDMVKITEELGQEKLHYWGFSYGSILGQYFAAMYPDKVARVIIDGVYDGDNYRGALWNSNLADMEAVMDSLFSYCHQAGPLRCALYESTPDKIRDRYFRVLDRLARNPVAVPLAEPPAVLTRKALITQLFASSYKPLASYGTVVDTIRAIETRNQTTLTALARKIVDPTECSCSSGVLPWLAENDAFNAIACGDGEEHPYDPEYYAKYYDALVKDSPHGGPIWAVHYLQCAEWRVRPQWRYTGPLAAADTAHPLLLISPRYDPVCPLRDALAVRERYPGAGLLVQNSHGHCSLSAPSLCTAKHVRAYMEDGTLPEEGTVCEADELPFVGSVSDVRALSVDERELLEAMRGLSAVVPMFGGL</sequence>
<dbReference type="EMBL" id="KZ857421">
    <property type="protein sequence ID" value="RDX47104.1"/>
    <property type="molecule type" value="Genomic_DNA"/>
</dbReference>
<dbReference type="GO" id="GO:0016787">
    <property type="term" value="F:hydrolase activity"/>
    <property type="evidence" value="ECO:0007669"/>
    <property type="project" value="UniProtKB-KW"/>
</dbReference>
<organism evidence="6 7">
    <name type="scientific">Lentinus brumalis</name>
    <dbReference type="NCBI Taxonomy" id="2498619"/>
    <lineage>
        <taxon>Eukaryota</taxon>
        <taxon>Fungi</taxon>
        <taxon>Dikarya</taxon>
        <taxon>Basidiomycota</taxon>
        <taxon>Agaricomycotina</taxon>
        <taxon>Agaricomycetes</taxon>
        <taxon>Polyporales</taxon>
        <taxon>Polyporaceae</taxon>
        <taxon>Lentinus</taxon>
    </lineage>
</organism>
<dbReference type="PANTHER" id="PTHR43248:SF25">
    <property type="entry name" value="AB HYDROLASE-1 DOMAIN-CONTAINING PROTEIN-RELATED"/>
    <property type="match status" value="1"/>
</dbReference>
<dbReference type="Pfam" id="PF00561">
    <property type="entry name" value="Abhydrolase_1"/>
    <property type="match status" value="1"/>
</dbReference>
<dbReference type="Gene3D" id="3.40.50.1820">
    <property type="entry name" value="alpha/beta hydrolase"/>
    <property type="match status" value="1"/>
</dbReference>
<evidence type="ECO:0000256" key="3">
    <source>
        <dbReference type="SAM" id="Phobius"/>
    </source>
</evidence>
<dbReference type="Pfam" id="PF08386">
    <property type="entry name" value="Abhydrolase_4"/>
    <property type="match status" value="1"/>
</dbReference>
<evidence type="ECO:0000313" key="6">
    <source>
        <dbReference type="EMBL" id="RDX47104.1"/>
    </source>
</evidence>
<feature type="transmembrane region" description="Helical" evidence="3">
    <location>
        <begin position="39"/>
        <end position="55"/>
    </location>
</feature>
<gene>
    <name evidence="6" type="ORF">OH76DRAFT_1406268</name>
</gene>
<keyword evidence="3" id="KW-0812">Transmembrane</keyword>
<evidence type="ECO:0000313" key="7">
    <source>
        <dbReference type="Proteomes" id="UP000256964"/>
    </source>
</evidence>
<keyword evidence="2" id="KW-0378">Hydrolase</keyword>
<dbReference type="PANTHER" id="PTHR43248">
    <property type="entry name" value="2-SUCCINYL-6-HYDROXY-2,4-CYCLOHEXADIENE-1-CARBOXYLATE SYNTHASE"/>
    <property type="match status" value="1"/>
</dbReference>